<dbReference type="GO" id="GO:0016787">
    <property type="term" value="F:hydrolase activity"/>
    <property type="evidence" value="ECO:0007669"/>
    <property type="project" value="UniProtKB-KW"/>
</dbReference>
<sequence>MIGKIVVGLAAAGVVAAGGVVGWLAVAPPELLKVGDGYAAKIVCSNVFLAGREANAVLDADVQAPGNPILRLVRVSVDTEAQTVTAKFMGLFAAGVAVYRPGLGCASVPDGDLDAARAITLETPPAIVPAGDQPWPEGGHAVSADPEVGAILADTGLTGPNMRAVVVVRDGRIVAEAYGDGFDPTTPLLGWSMTKTVNAILVGRLMEEGKIGFDDRNLFPEWTDARRHIKLRDLLSMTSGLSFNEEYGDVSDATRMLYLEPDMAGFAASQTLVAPPGTVFNYSSGTGVILSRLWMSRLGDGQAALRYPREALFGPLGMTSAVLEADEHGTFVGSSYTYATARDWARIGKFLLDDGVWNGKRLLPEGFVKMMGTSNGLPAGYSQLQTWVQGPHESEDGKPIGLPADTFWLEGHDGQTIAVIPSAHLVVVRLGLTPWKLDYWPEKLVKAIVAAGAG</sequence>
<organism evidence="2 3">
    <name type="scientific">Devosia nanyangense</name>
    <dbReference type="NCBI Taxonomy" id="1228055"/>
    <lineage>
        <taxon>Bacteria</taxon>
        <taxon>Pseudomonadati</taxon>
        <taxon>Pseudomonadota</taxon>
        <taxon>Alphaproteobacteria</taxon>
        <taxon>Hyphomicrobiales</taxon>
        <taxon>Devosiaceae</taxon>
        <taxon>Devosia</taxon>
    </lineage>
</organism>
<feature type="domain" description="Beta-lactamase-related" evidence="1">
    <location>
        <begin position="164"/>
        <end position="430"/>
    </location>
</feature>
<dbReference type="EMBL" id="JACRAF010000022">
    <property type="protein sequence ID" value="MBI4921556.1"/>
    <property type="molecule type" value="Genomic_DNA"/>
</dbReference>
<gene>
    <name evidence="2" type="ORF">HY834_07380</name>
</gene>
<evidence type="ECO:0000259" key="1">
    <source>
        <dbReference type="Pfam" id="PF00144"/>
    </source>
</evidence>
<dbReference type="InterPro" id="IPR050789">
    <property type="entry name" value="Diverse_Enzym_Activities"/>
</dbReference>
<dbReference type="PANTHER" id="PTHR43283:SF7">
    <property type="entry name" value="BETA-LACTAMASE-RELATED DOMAIN-CONTAINING PROTEIN"/>
    <property type="match status" value="1"/>
</dbReference>
<protein>
    <submittedName>
        <fullName evidence="2">Serine hydrolase</fullName>
    </submittedName>
</protein>
<dbReference type="Proteomes" id="UP000782610">
    <property type="component" value="Unassembled WGS sequence"/>
</dbReference>
<dbReference type="InterPro" id="IPR001466">
    <property type="entry name" value="Beta-lactam-related"/>
</dbReference>
<accession>A0A933L111</accession>
<name>A0A933L111_9HYPH</name>
<evidence type="ECO:0000313" key="3">
    <source>
        <dbReference type="Proteomes" id="UP000782610"/>
    </source>
</evidence>
<dbReference type="AlphaFoldDB" id="A0A933L111"/>
<dbReference type="Gene3D" id="3.40.710.10">
    <property type="entry name" value="DD-peptidase/beta-lactamase superfamily"/>
    <property type="match status" value="1"/>
</dbReference>
<comment type="caution">
    <text evidence="2">The sequence shown here is derived from an EMBL/GenBank/DDBJ whole genome shotgun (WGS) entry which is preliminary data.</text>
</comment>
<reference evidence="2" key="1">
    <citation type="submission" date="2020-07" db="EMBL/GenBank/DDBJ databases">
        <title>Huge and variable diversity of episymbiotic CPR bacteria and DPANN archaea in groundwater ecosystems.</title>
        <authorList>
            <person name="He C.Y."/>
            <person name="Keren R."/>
            <person name="Whittaker M."/>
            <person name="Farag I.F."/>
            <person name="Doudna J."/>
            <person name="Cate J.H.D."/>
            <person name="Banfield J.F."/>
        </authorList>
    </citation>
    <scope>NUCLEOTIDE SEQUENCE</scope>
    <source>
        <strain evidence="2">NC_groundwater_1586_Pr3_B-0.1um_66_15</strain>
    </source>
</reference>
<proteinExistence type="predicted"/>
<keyword evidence="2" id="KW-0378">Hydrolase</keyword>
<dbReference type="Pfam" id="PF00144">
    <property type="entry name" value="Beta-lactamase"/>
    <property type="match status" value="1"/>
</dbReference>
<dbReference type="SUPFAM" id="SSF56601">
    <property type="entry name" value="beta-lactamase/transpeptidase-like"/>
    <property type="match status" value="1"/>
</dbReference>
<evidence type="ECO:0000313" key="2">
    <source>
        <dbReference type="EMBL" id="MBI4921556.1"/>
    </source>
</evidence>
<dbReference type="InterPro" id="IPR012338">
    <property type="entry name" value="Beta-lactam/transpept-like"/>
</dbReference>
<dbReference type="PANTHER" id="PTHR43283">
    <property type="entry name" value="BETA-LACTAMASE-RELATED"/>
    <property type="match status" value="1"/>
</dbReference>